<feature type="compositionally biased region" description="Low complexity" evidence="1">
    <location>
        <begin position="272"/>
        <end position="282"/>
    </location>
</feature>
<feature type="region of interest" description="Disordered" evidence="1">
    <location>
        <begin position="42"/>
        <end position="109"/>
    </location>
</feature>
<protein>
    <submittedName>
        <fullName evidence="2">Uncharacterized protein</fullName>
    </submittedName>
</protein>
<dbReference type="EMBL" id="BOOK01000002">
    <property type="protein sequence ID" value="GIH98468.1"/>
    <property type="molecule type" value="Genomic_DNA"/>
</dbReference>
<accession>A0A8J3SPY5</accession>
<dbReference type="Proteomes" id="UP000634476">
    <property type="component" value="Unassembled WGS sequence"/>
</dbReference>
<sequence length="318" mass="35034">MMLDEQEARAVATLLEAMAGRLEDDPLAADARQMVAVMRERLERARHGGRAGSPRESTPAHAEAAFTRDDAAAQRDLAAHRRDEAAARRDEAAVTRHQEQQRARDATDAADRAFHDVLWAAEQRDRAAEQADCSADASTDADADADADADPQTRTRSRQRQAVDHEHNQRDRAALRDAWTQVRDDRAAARTDVAAARQDRLQAQRDRQASAHDRTAAQADRQAAQAEREQAIVESQQRWPPWLDETERDDLTTGARTGRPAAAVHDTRQQAEEAGQEAGQAGCDAVTTHRRAEQIARRLSELQARREGTAGGDGQATS</sequence>
<organism evidence="2 3">
    <name type="scientific">Planobispora takensis</name>
    <dbReference type="NCBI Taxonomy" id="1367882"/>
    <lineage>
        <taxon>Bacteria</taxon>
        <taxon>Bacillati</taxon>
        <taxon>Actinomycetota</taxon>
        <taxon>Actinomycetes</taxon>
        <taxon>Streptosporangiales</taxon>
        <taxon>Streptosporangiaceae</taxon>
        <taxon>Planobispora</taxon>
    </lineage>
</organism>
<feature type="compositionally biased region" description="Low complexity" evidence="1">
    <location>
        <begin position="252"/>
        <end position="263"/>
    </location>
</feature>
<evidence type="ECO:0000313" key="3">
    <source>
        <dbReference type="Proteomes" id="UP000634476"/>
    </source>
</evidence>
<name>A0A8J3SPY5_9ACTN</name>
<dbReference type="AlphaFoldDB" id="A0A8J3SPY5"/>
<feature type="region of interest" description="Disordered" evidence="1">
    <location>
        <begin position="121"/>
        <end position="318"/>
    </location>
</feature>
<evidence type="ECO:0000256" key="1">
    <source>
        <dbReference type="SAM" id="MobiDB-lite"/>
    </source>
</evidence>
<feature type="compositionally biased region" description="Acidic residues" evidence="1">
    <location>
        <begin position="139"/>
        <end position="149"/>
    </location>
</feature>
<feature type="compositionally biased region" description="Basic and acidic residues" evidence="1">
    <location>
        <begin position="290"/>
        <end position="308"/>
    </location>
</feature>
<comment type="caution">
    <text evidence="2">The sequence shown here is derived from an EMBL/GenBank/DDBJ whole genome shotgun (WGS) entry which is preliminary data.</text>
</comment>
<reference evidence="2" key="1">
    <citation type="submission" date="2021-01" db="EMBL/GenBank/DDBJ databases">
        <title>Whole genome shotgun sequence of Planobispora takensis NBRC 109077.</title>
        <authorList>
            <person name="Komaki H."/>
            <person name="Tamura T."/>
        </authorList>
    </citation>
    <scope>NUCLEOTIDE SEQUENCE</scope>
    <source>
        <strain evidence="2">NBRC 109077</strain>
    </source>
</reference>
<proteinExistence type="predicted"/>
<feature type="compositionally biased region" description="Gly residues" evidence="1">
    <location>
        <begin position="309"/>
        <end position="318"/>
    </location>
</feature>
<feature type="compositionally biased region" description="Basic and acidic residues" evidence="1">
    <location>
        <begin position="66"/>
        <end position="109"/>
    </location>
</feature>
<gene>
    <name evidence="2" type="ORF">Pta02_04770</name>
</gene>
<keyword evidence="3" id="KW-1185">Reference proteome</keyword>
<feature type="compositionally biased region" description="Low complexity" evidence="1">
    <location>
        <begin position="216"/>
        <end position="225"/>
    </location>
</feature>
<feature type="compositionally biased region" description="Basic and acidic residues" evidence="1">
    <location>
        <begin position="197"/>
        <end position="215"/>
    </location>
</feature>
<feature type="compositionally biased region" description="Basic and acidic residues" evidence="1">
    <location>
        <begin position="161"/>
        <end position="175"/>
    </location>
</feature>
<evidence type="ECO:0000313" key="2">
    <source>
        <dbReference type="EMBL" id="GIH98468.1"/>
    </source>
</evidence>